<dbReference type="EC" id="3.4.21.107" evidence="7"/>
<evidence type="ECO:0000256" key="4">
    <source>
        <dbReference type="ARBA" id="ARBA00022825"/>
    </source>
</evidence>
<dbReference type="InterPro" id="IPR009003">
    <property type="entry name" value="Peptidase_S1_PA"/>
</dbReference>
<feature type="chain" id="PRO_5012418638" evidence="5">
    <location>
        <begin position="27"/>
        <end position="346"/>
    </location>
</feature>
<keyword evidence="5" id="KW-0732">Signal</keyword>
<sequence length="346" mass="35652">MGTYRSFPLNLLAAALAGLAFLVAPGAESPARAQETVTDSAQTSAAQVFGAVVRVTAEVPAEARTASSLGRLRSGNGVIIDDSGLVLTIGYLILEADTVLISEAGGRHLPAEIVAYDYDTGFGLVRALGALRNKPLRLGSSADLVEDSRVAVIGAGGPGNSHGGTVVSRREFAGYWEYLLDSAIYTSPPHADWGGAALVDPQGRLVGIGSLIVGDARPGPPPEPGNMFVPIDLLKPILGDLLAGGRVEAPPHPWFGMFTRDTDDGVVVSAVTPDGPAAGAGIRPGDKVVAVGGMPVGAMAELFRTAWAMGPPGTVIELGLERDGAPLSLPVTTGDRYDWLRFGRGN</sequence>
<dbReference type="PANTHER" id="PTHR22939">
    <property type="entry name" value="SERINE PROTEASE FAMILY S1C HTRA-RELATED"/>
    <property type="match status" value="1"/>
</dbReference>
<feature type="domain" description="PDZ" evidence="6">
    <location>
        <begin position="230"/>
        <end position="296"/>
    </location>
</feature>
<name>A0A1Y5S1I5_9PROT</name>
<dbReference type="InterPro" id="IPR001940">
    <property type="entry name" value="Peptidase_S1C"/>
</dbReference>
<dbReference type="Proteomes" id="UP000193200">
    <property type="component" value="Unassembled WGS sequence"/>
</dbReference>
<evidence type="ECO:0000259" key="6">
    <source>
        <dbReference type="PROSITE" id="PS50106"/>
    </source>
</evidence>
<gene>
    <name evidence="7" type="primary">degS</name>
    <name evidence="7" type="ORF">OCH7691_00899</name>
</gene>
<dbReference type="SUPFAM" id="SSF50494">
    <property type="entry name" value="Trypsin-like serine proteases"/>
    <property type="match status" value="1"/>
</dbReference>
<dbReference type="RefSeq" id="WP_176244909.1">
    <property type="nucleotide sequence ID" value="NZ_FWFR01000001.1"/>
</dbReference>
<reference evidence="7 8" key="1">
    <citation type="submission" date="2017-03" db="EMBL/GenBank/DDBJ databases">
        <authorList>
            <person name="Afonso C.L."/>
            <person name="Miller P.J."/>
            <person name="Scott M.A."/>
            <person name="Spackman E."/>
            <person name="Goraichik I."/>
            <person name="Dimitrov K.M."/>
            <person name="Suarez D.L."/>
            <person name="Swayne D.E."/>
        </authorList>
    </citation>
    <scope>NUCLEOTIDE SEQUENCE [LARGE SCALE GENOMIC DNA]</scope>
    <source>
        <strain evidence="7 8">CECT 7691</strain>
    </source>
</reference>
<dbReference type="PROSITE" id="PS50106">
    <property type="entry name" value="PDZ"/>
    <property type="match status" value="1"/>
</dbReference>
<evidence type="ECO:0000256" key="5">
    <source>
        <dbReference type="SAM" id="SignalP"/>
    </source>
</evidence>
<keyword evidence="3 7" id="KW-0378">Hydrolase</keyword>
<dbReference type="SMART" id="SM00228">
    <property type="entry name" value="PDZ"/>
    <property type="match status" value="1"/>
</dbReference>
<dbReference type="Pfam" id="PF13365">
    <property type="entry name" value="Trypsin_2"/>
    <property type="match status" value="1"/>
</dbReference>
<evidence type="ECO:0000256" key="2">
    <source>
        <dbReference type="ARBA" id="ARBA00022670"/>
    </source>
</evidence>
<feature type="signal peptide" evidence="5">
    <location>
        <begin position="1"/>
        <end position="26"/>
    </location>
</feature>
<dbReference type="PANTHER" id="PTHR22939:SF129">
    <property type="entry name" value="SERINE PROTEASE HTRA2, MITOCHONDRIAL"/>
    <property type="match status" value="1"/>
</dbReference>
<organism evidence="7 8">
    <name type="scientific">Oceanibacterium hippocampi</name>
    <dbReference type="NCBI Taxonomy" id="745714"/>
    <lineage>
        <taxon>Bacteria</taxon>
        <taxon>Pseudomonadati</taxon>
        <taxon>Pseudomonadota</taxon>
        <taxon>Alphaproteobacteria</taxon>
        <taxon>Sneathiellales</taxon>
        <taxon>Sneathiellaceae</taxon>
        <taxon>Oceanibacterium</taxon>
    </lineage>
</organism>
<protein>
    <submittedName>
        <fullName evidence="7">Serine endoprotease DegS</fullName>
        <ecNumber evidence="7">3.4.21.107</ecNumber>
    </submittedName>
</protein>
<dbReference type="GO" id="GO:0004252">
    <property type="term" value="F:serine-type endopeptidase activity"/>
    <property type="evidence" value="ECO:0007669"/>
    <property type="project" value="InterPro"/>
</dbReference>
<dbReference type="InParanoid" id="A0A1Y5S1I5"/>
<dbReference type="GO" id="GO:0006508">
    <property type="term" value="P:proteolysis"/>
    <property type="evidence" value="ECO:0007669"/>
    <property type="project" value="UniProtKB-KW"/>
</dbReference>
<dbReference type="Gene3D" id="2.30.42.10">
    <property type="match status" value="1"/>
</dbReference>
<dbReference type="InterPro" id="IPR036034">
    <property type="entry name" value="PDZ_sf"/>
</dbReference>
<keyword evidence="8" id="KW-1185">Reference proteome</keyword>
<proteinExistence type="inferred from homology"/>
<dbReference type="PRINTS" id="PR00834">
    <property type="entry name" value="PROTEASES2C"/>
</dbReference>
<evidence type="ECO:0000313" key="8">
    <source>
        <dbReference type="Proteomes" id="UP000193200"/>
    </source>
</evidence>
<evidence type="ECO:0000313" key="7">
    <source>
        <dbReference type="EMBL" id="SLN27541.1"/>
    </source>
</evidence>
<dbReference type="Gene3D" id="2.40.10.120">
    <property type="match status" value="1"/>
</dbReference>
<dbReference type="Pfam" id="PF13180">
    <property type="entry name" value="PDZ_2"/>
    <property type="match status" value="1"/>
</dbReference>
<comment type="similarity">
    <text evidence="1">Belongs to the peptidase S1C family.</text>
</comment>
<keyword evidence="4" id="KW-0720">Serine protease</keyword>
<dbReference type="InterPro" id="IPR001478">
    <property type="entry name" value="PDZ"/>
</dbReference>
<accession>A0A1Y5S1I5</accession>
<dbReference type="AlphaFoldDB" id="A0A1Y5S1I5"/>
<evidence type="ECO:0000256" key="3">
    <source>
        <dbReference type="ARBA" id="ARBA00022801"/>
    </source>
</evidence>
<keyword evidence="2 7" id="KW-0645">Protease</keyword>
<dbReference type="SUPFAM" id="SSF50156">
    <property type="entry name" value="PDZ domain-like"/>
    <property type="match status" value="1"/>
</dbReference>
<evidence type="ECO:0000256" key="1">
    <source>
        <dbReference type="ARBA" id="ARBA00010541"/>
    </source>
</evidence>
<dbReference type="EMBL" id="FWFR01000001">
    <property type="protein sequence ID" value="SLN27541.1"/>
    <property type="molecule type" value="Genomic_DNA"/>
</dbReference>